<sequence>MAGCDRSLAKAWRVEARRRLLARHEQLCQEWRAWIRRVNRSHFRRILREPRFLLSPDALRRLREEQIQREYERWRLAWVRECALRYRCLALRYVASQSHSLRR</sequence>
<dbReference type="WBParaSite" id="Gr19_v10_g15130.t1">
    <property type="protein sequence ID" value="Gr19_v10_g15130.t1"/>
    <property type="gene ID" value="Gr19_v10_g15130"/>
</dbReference>
<reference evidence="2" key="1">
    <citation type="submission" date="2022-11" db="UniProtKB">
        <authorList>
            <consortium name="WormBaseParasite"/>
        </authorList>
    </citation>
    <scope>IDENTIFICATION</scope>
</reference>
<evidence type="ECO:0000313" key="1">
    <source>
        <dbReference type="Proteomes" id="UP000887572"/>
    </source>
</evidence>
<protein>
    <submittedName>
        <fullName evidence="2">Uncharacterized protein</fullName>
    </submittedName>
</protein>
<proteinExistence type="predicted"/>
<accession>A0A914H892</accession>
<evidence type="ECO:0000313" key="2">
    <source>
        <dbReference type="WBParaSite" id="Gr19_v10_g15130.t1"/>
    </source>
</evidence>
<organism evidence="1 2">
    <name type="scientific">Globodera rostochiensis</name>
    <name type="common">Golden nematode worm</name>
    <name type="synonym">Heterodera rostochiensis</name>
    <dbReference type="NCBI Taxonomy" id="31243"/>
    <lineage>
        <taxon>Eukaryota</taxon>
        <taxon>Metazoa</taxon>
        <taxon>Ecdysozoa</taxon>
        <taxon>Nematoda</taxon>
        <taxon>Chromadorea</taxon>
        <taxon>Rhabditida</taxon>
        <taxon>Tylenchina</taxon>
        <taxon>Tylenchomorpha</taxon>
        <taxon>Tylenchoidea</taxon>
        <taxon>Heteroderidae</taxon>
        <taxon>Heteroderinae</taxon>
        <taxon>Globodera</taxon>
    </lineage>
</organism>
<keyword evidence="1" id="KW-1185">Reference proteome</keyword>
<dbReference type="Proteomes" id="UP000887572">
    <property type="component" value="Unplaced"/>
</dbReference>
<name>A0A914H892_GLORO</name>
<dbReference type="AlphaFoldDB" id="A0A914H892"/>